<dbReference type="EMBL" id="QWDC01000001">
    <property type="protein sequence ID" value="RFZ95187.1"/>
    <property type="molecule type" value="Genomic_DNA"/>
</dbReference>
<evidence type="ECO:0000313" key="2">
    <source>
        <dbReference type="Proteomes" id="UP000264217"/>
    </source>
</evidence>
<name>A0A372P0C5_9SPHI</name>
<organism evidence="1 2">
    <name type="scientific">Mucilaginibacter conchicola</name>
    <dbReference type="NCBI Taxonomy" id="2303333"/>
    <lineage>
        <taxon>Bacteria</taxon>
        <taxon>Pseudomonadati</taxon>
        <taxon>Bacteroidota</taxon>
        <taxon>Sphingobacteriia</taxon>
        <taxon>Sphingobacteriales</taxon>
        <taxon>Sphingobacteriaceae</taxon>
        <taxon>Mucilaginibacter</taxon>
    </lineage>
</organism>
<accession>A0A372P0C5</accession>
<dbReference type="Proteomes" id="UP000264217">
    <property type="component" value="Unassembled WGS sequence"/>
</dbReference>
<dbReference type="RefSeq" id="WP_117390749.1">
    <property type="nucleotide sequence ID" value="NZ_QWDC01000001.1"/>
</dbReference>
<gene>
    <name evidence="1" type="ORF">D0C36_06575</name>
</gene>
<evidence type="ECO:0000313" key="1">
    <source>
        <dbReference type="EMBL" id="RFZ95187.1"/>
    </source>
</evidence>
<reference evidence="1 2" key="1">
    <citation type="submission" date="2018-08" db="EMBL/GenBank/DDBJ databases">
        <title>Mucilaginibacter sp. MYSH2.</title>
        <authorList>
            <person name="Seo T."/>
        </authorList>
    </citation>
    <scope>NUCLEOTIDE SEQUENCE [LARGE SCALE GENOMIC DNA]</scope>
    <source>
        <strain evidence="1 2">MYSH2</strain>
    </source>
</reference>
<protein>
    <submittedName>
        <fullName evidence="1">Uncharacterized protein</fullName>
    </submittedName>
</protein>
<dbReference type="OrthoDB" id="292317at2"/>
<dbReference type="AlphaFoldDB" id="A0A372P0C5"/>
<keyword evidence="2" id="KW-1185">Reference proteome</keyword>
<sequence length="121" mass="13760">MDNSLDKFGKFLVENLRDSGINHFELLLKAQWKAPALQSIQNELGELSDSQTETVKKAFIASIDSAIHDFLFALQEQADFKNEIRIMVDNNNIAELSDGIHGESYSDDGWNAKYSKYEMIE</sequence>
<comment type="caution">
    <text evidence="1">The sequence shown here is derived from an EMBL/GenBank/DDBJ whole genome shotgun (WGS) entry which is preliminary data.</text>
</comment>
<proteinExistence type="predicted"/>